<keyword evidence="2" id="KW-1185">Reference proteome</keyword>
<dbReference type="RefSeq" id="WP_185089119.1">
    <property type="nucleotide sequence ID" value="NZ_JACHJB010000004.1"/>
</dbReference>
<dbReference type="Proteomes" id="UP000583800">
    <property type="component" value="Unassembled WGS sequence"/>
</dbReference>
<proteinExistence type="predicted"/>
<gene>
    <name evidence="1" type="ORF">FHU36_007930</name>
</gene>
<organism evidence="1 2">
    <name type="scientific">Nonomuraea muscovyensis</name>
    <dbReference type="NCBI Taxonomy" id="1124761"/>
    <lineage>
        <taxon>Bacteria</taxon>
        <taxon>Bacillati</taxon>
        <taxon>Actinomycetota</taxon>
        <taxon>Actinomycetes</taxon>
        <taxon>Streptosporangiales</taxon>
        <taxon>Streptosporangiaceae</taxon>
        <taxon>Nonomuraea</taxon>
    </lineage>
</organism>
<name>A0A7X0F0J0_9ACTN</name>
<evidence type="ECO:0000313" key="2">
    <source>
        <dbReference type="Proteomes" id="UP000583800"/>
    </source>
</evidence>
<comment type="caution">
    <text evidence="1">The sequence shown here is derived from an EMBL/GenBank/DDBJ whole genome shotgun (WGS) entry which is preliminary data.</text>
</comment>
<accession>A0A7X0F0J0</accession>
<reference evidence="1 2" key="1">
    <citation type="submission" date="2020-08" db="EMBL/GenBank/DDBJ databases">
        <title>Sequencing the genomes of 1000 actinobacteria strains.</title>
        <authorList>
            <person name="Klenk H.-P."/>
        </authorList>
    </citation>
    <scope>NUCLEOTIDE SEQUENCE [LARGE SCALE GENOMIC DNA]</scope>
    <source>
        <strain evidence="1 2">DSM 45913</strain>
    </source>
</reference>
<dbReference type="AlphaFoldDB" id="A0A7X0F0J0"/>
<dbReference type="EMBL" id="JACHJB010000004">
    <property type="protein sequence ID" value="MBB6351347.1"/>
    <property type="molecule type" value="Genomic_DNA"/>
</dbReference>
<evidence type="ECO:0000313" key="1">
    <source>
        <dbReference type="EMBL" id="MBB6351347.1"/>
    </source>
</evidence>
<protein>
    <submittedName>
        <fullName evidence="1">Uncharacterized protein</fullName>
    </submittedName>
</protein>
<sequence length="116" mass="12502">MAIDWMSIRELARLFDKAGDDLVAAHRLAGPLGGTSSLVGDDEDGRAWAGWYVDGYDGLVRSMNRLAEASFTAAATARDFEVLWDVLEQKIISSLPVIPDLSEPPIPGPPPHQEGA</sequence>